<protein>
    <submittedName>
        <fullName evidence="1">Uncharacterized protein</fullName>
    </submittedName>
</protein>
<evidence type="ECO:0000313" key="1">
    <source>
        <dbReference type="EMBL" id="KAK3900188.1"/>
    </source>
</evidence>
<sequence length="185" mass="20472">MNGPSAIFASISFLNDNPVFATEKPYISLLPSDGAYPTTNCTFSSRSPTRVVDRRATLSSLSLETDGFVVLSHSLRFPTLGTAVNAPYPPGRLLEYLREVTDVAKEYLGAEKGVCFDWRFRKASPQDSVDGFDDDPIDRSMHIRPAYKAHSDLSPQGGWMSLRAYLSGSEFALVESGEWRARVIK</sequence>
<name>A0AAN6MHT5_9PEZI</name>
<gene>
    <name evidence="1" type="ORF">C8A05DRAFT_17481</name>
</gene>
<proteinExistence type="predicted"/>
<organism evidence="1 2">
    <name type="scientific">Staphylotrichum tortipilum</name>
    <dbReference type="NCBI Taxonomy" id="2831512"/>
    <lineage>
        <taxon>Eukaryota</taxon>
        <taxon>Fungi</taxon>
        <taxon>Dikarya</taxon>
        <taxon>Ascomycota</taxon>
        <taxon>Pezizomycotina</taxon>
        <taxon>Sordariomycetes</taxon>
        <taxon>Sordariomycetidae</taxon>
        <taxon>Sordariales</taxon>
        <taxon>Chaetomiaceae</taxon>
        <taxon>Staphylotrichum</taxon>
    </lineage>
</organism>
<dbReference type="AlphaFoldDB" id="A0AAN6MHT5"/>
<dbReference type="Proteomes" id="UP001303889">
    <property type="component" value="Unassembled WGS sequence"/>
</dbReference>
<reference evidence="1" key="1">
    <citation type="journal article" date="2023" name="Mol. Phylogenet. Evol.">
        <title>Genome-scale phylogeny and comparative genomics of the fungal order Sordariales.</title>
        <authorList>
            <person name="Hensen N."/>
            <person name="Bonometti L."/>
            <person name="Westerberg I."/>
            <person name="Brannstrom I.O."/>
            <person name="Guillou S."/>
            <person name="Cros-Aarteil S."/>
            <person name="Calhoun S."/>
            <person name="Haridas S."/>
            <person name="Kuo A."/>
            <person name="Mondo S."/>
            <person name="Pangilinan J."/>
            <person name="Riley R."/>
            <person name="LaButti K."/>
            <person name="Andreopoulos B."/>
            <person name="Lipzen A."/>
            <person name="Chen C."/>
            <person name="Yan M."/>
            <person name="Daum C."/>
            <person name="Ng V."/>
            <person name="Clum A."/>
            <person name="Steindorff A."/>
            <person name="Ohm R.A."/>
            <person name="Martin F."/>
            <person name="Silar P."/>
            <person name="Natvig D.O."/>
            <person name="Lalanne C."/>
            <person name="Gautier V."/>
            <person name="Ament-Velasquez S.L."/>
            <person name="Kruys A."/>
            <person name="Hutchinson M.I."/>
            <person name="Powell A.J."/>
            <person name="Barry K."/>
            <person name="Miller A.N."/>
            <person name="Grigoriev I.V."/>
            <person name="Debuchy R."/>
            <person name="Gladieux P."/>
            <person name="Hiltunen Thoren M."/>
            <person name="Johannesson H."/>
        </authorList>
    </citation>
    <scope>NUCLEOTIDE SEQUENCE</scope>
    <source>
        <strain evidence="1">CBS 103.79</strain>
    </source>
</reference>
<comment type="caution">
    <text evidence="1">The sequence shown here is derived from an EMBL/GenBank/DDBJ whole genome shotgun (WGS) entry which is preliminary data.</text>
</comment>
<reference evidence="1" key="2">
    <citation type="submission" date="2023-05" db="EMBL/GenBank/DDBJ databases">
        <authorList>
            <consortium name="Lawrence Berkeley National Laboratory"/>
            <person name="Steindorff A."/>
            <person name="Hensen N."/>
            <person name="Bonometti L."/>
            <person name="Westerberg I."/>
            <person name="Brannstrom I.O."/>
            <person name="Guillou S."/>
            <person name="Cros-Aarteil S."/>
            <person name="Calhoun S."/>
            <person name="Haridas S."/>
            <person name="Kuo A."/>
            <person name="Mondo S."/>
            <person name="Pangilinan J."/>
            <person name="Riley R."/>
            <person name="Labutti K."/>
            <person name="Andreopoulos B."/>
            <person name="Lipzen A."/>
            <person name="Chen C."/>
            <person name="Yanf M."/>
            <person name="Daum C."/>
            <person name="Ng V."/>
            <person name="Clum A."/>
            <person name="Ohm R."/>
            <person name="Martin F."/>
            <person name="Silar P."/>
            <person name="Natvig D."/>
            <person name="Lalanne C."/>
            <person name="Gautier V."/>
            <person name="Ament-Velasquez S.L."/>
            <person name="Kruys A."/>
            <person name="Hutchinson M.I."/>
            <person name="Powell A.J."/>
            <person name="Barry K."/>
            <person name="Miller A.N."/>
            <person name="Grigoriev I.V."/>
            <person name="Debuchy R."/>
            <person name="Gladieux P."/>
            <person name="Thoren M.H."/>
            <person name="Johannesson H."/>
        </authorList>
    </citation>
    <scope>NUCLEOTIDE SEQUENCE</scope>
    <source>
        <strain evidence="1">CBS 103.79</strain>
    </source>
</reference>
<dbReference type="EMBL" id="MU855698">
    <property type="protein sequence ID" value="KAK3900188.1"/>
    <property type="molecule type" value="Genomic_DNA"/>
</dbReference>
<evidence type="ECO:0000313" key="2">
    <source>
        <dbReference type="Proteomes" id="UP001303889"/>
    </source>
</evidence>
<accession>A0AAN6MHT5</accession>
<keyword evidence="2" id="KW-1185">Reference proteome</keyword>